<dbReference type="Gene3D" id="3.30.420.10">
    <property type="entry name" value="Ribonuclease H-like superfamily/Ribonuclease H"/>
    <property type="match status" value="1"/>
</dbReference>
<keyword evidence="3" id="KW-1185">Reference proteome</keyword>
<comment type="caution">
    <text evidence="2">The sequence shown here is derived from an EMBL/GenBank/DDBJ whole genome shotgun (WGS) entry which is preliminary data.</text>
</comment>
<evidence type="ECO:0000259" key="1">
    <source>
        <dbReference type="PROSITE" id="PS50994"/>
    </source>
</evidence>
<dbReference type="RefSeq" id="WP_160370386.1">
    <property type="nucleotide sequence ID" value="NZ_WSQA01000014.1"/>
</dbReference>
<evidence type="ECO:0000313" key="3">
    <source>
        <dbReference type="Proteomes" id="UP000435036"/>
    </source>
</evidence>
<protein>
    <submittedName>
        <fullName evidence="2">IS21 family transposase</fullName>
    </submittedName>
</protein>
<organism evidence="2 3">
    <name type="scientific">Sphingobacterium humi</name>
    <dbReference type="NCBI Taxonomy" id="1796905"/>
    <lineage>
        <taxon>Bacteria</taxon>
        <taxon>Pseudomonadati</taxon>
        <taxon>Bacteroidota</taxon>
        <taxon>Sphingobacteriia</taxon>
        <taxon>Sphingobacteriales</taxon>
        <taxon>Sphingobacteriaceae</taxon>
        <taxon>Sphingobacterium</taxon>
    </lineage>
</organism>
<name>A0A6N8L5F5_9SPHI</name>
<feature type="domain" description="Integrase catalytic" evidence="1">
    <location>
        <begin position="129"/>
        <end position="305"/>
    </location>
</feature>
<dbReference type="SUPFAM" id="SSF53098">
    <property type="entry name" value="Ribonuclease H-like"/>
    <property type="match status" value="1"/>
</dbReference>
<sequence length="520" mass="60446">MNYYLNKLMTYHEVHRMAREGFSISKIANHLGMNWRTAKRLLSLSELEFEHELSLPKVRKKTLEAYTDFVRKKLEAHNDTSAAQMHDWLKEHHQDFPIVSQKTIFNFVHSVRTRYNILKTETVRDYAMVAELPYGVQGQIDFGFYNMATTLGKTRKVRFFTFVLSRSRYKYILFQDTPFTAQDVIQAHELAFGHLGGIPKELVYDQDRLFIVSENFGDIILTSEFRAYVKRRGFTTYFCKKADPESKGKVENVVGYVKKNFLYNRSYKDLETLNTEAMAWLGRTANALEHGTTKSIPQEEYDIEKAFLEPWYPIELTITPLPQYAVHKDNKISYKGNLYSLPFGTYKGKNTKVQVKAVGNELIVIDEKYGELCRHEISLLKGQKIISTNHKRDTNTAIVEMMAEFSELMPNKVQAFDWLERIRHHKPRYIRDQIQALTTTVRGLDAHIASRALDYACVNDILSASDFNAIVEALKREERNEIQTDPKIVQLNPLNAQIKRIAETDPERSDLESYDDLFAN</sequence>
<dbReference type="InterPro" id="IPR001584">
    <property type="entry name" value="Integrase_cat-core"/>
</dbReference>
<evidence type="ECO:0000313" key="2">
    <source>
        <dbReference type="EMBL" id="MVZ63671.1"/>
    </source>
</evidence>
<dbReference type="GO" id="GO:0003676">
    <property type="term" value="F:nucleic acid binding"/>
    <property type="evidence" value="ECO:0007669"/>
    <property type="project" value="InterPro"/>
</dbReference>
<dbReference type="AlphaFoldDB" id="A0A6N8L5F5"/>
<dbReference type="NCBIfam" id="NF033546">
    <property type="entry name" value="transpos_IS21"/>
    <property type="match status" value="1"/>
</dbReference>
<dbReference type="GO" id="GO:0015074">
    <property type="term" value="P:DNA integration"/>
    <property type="evidence" value="ECO:0007669"/>
    <property type="project" value="InterPro"/>
</dbReference>
<reference evidence="2 3" key="1">
    <citation type="submission" date="2019-12" db="EMBL/GenBank/DDBJ databases">
        <authorList>
            <person name="Dong K."/>
        </authorList>
    </citation>
    <scope>NUCLEOTIDE SEQUENCE [LARGE SCALE GENOMIC DNA]</scope>
    <source>
        <strain evidence="2 3">JCM 31225</strain>
    </source>
</reference>
<dbReference type="PANTHER" id="PTHR35004:SF6">
    <property type="entry name" value="TRANSPOSASE"/>
    <property type="match status" value="1"/>
</dbReference>
<proteinExistence type="predicted"/>
<dbReference type="InterPro" id="IPR036397">
    <property type="entry name" value="RNaseH_sf"/>
</dbReference>
<dbReference type="PANTHER" id="PTHR35004">
    <property type="entry name" value="TRANSPOSASE RV3428C-RELATED"/>
    <property type="match status" value="1"/>
</dbReference>
<gene>
    <name evidence="2" type="ORF">GQF63_16710</name>
</gene>
<dbReference type="Proteomes" id="UP000435036">
    <property type="component" value="Unassembled WGS sequence"/>
</dbReference>
<dbReference type="OrthoDB" id="3193769at2"/>
<accession>A0A6N8L5F5</accession>
<dbReference type="PROSITE" id="PS50994">
    <property type="entry name" value="INTEGRASE"/>
    <property type="match status" value="1"/>
</dbReference>
<dbReference type="EMBL" id="WSQA01000014">
    <property type="protein sequence ID" value="MVZ63671.1"/>
    <property type="molecule type" value="Genomic_DNA"/>
</dbReference>
<dbReference type="InterPro" id="IPR012337">
    <property type="entry name" value="RNaseH-like_sf"/>
</dbReference>